<evidence type="ECO:0000313" key="3">
    <source>
        <dbReference type="Proteomes" id="UP000196778"/>
    </source>
</evidence>
<dbReference type="Proteomes" id="UP000196778">
    <property type="component" value="Unassembled WGS sequence"/>
</dbReference>
<dbReference type="InterPro" id="IPR019151">
    <property type="entry name" value="Proteasome_assmbl_chaperone_2"/>
</dbReference>
<name>A0A1R4K5Q5_9MICO</name>
<feature type="coiled-coil region" evidence="1">
    <location>
        <begin position="239"/>
        <end position="266"/>
    </location>
</feature>
<keyword evidence="1" id="KW-0175">Coiled coil</keyword>
<accession>A0A1R4K5Q5</accession>
<dbReference type="PIRSF" id="PIRSF028754">
    <property type="entry name" value="UCP028754"/>
    <property type="match status" value="1"/>
</dbReference>
<dbReference type="Pfam" id="PF09754">
    <property type="entry name" value="PAC2"/>
    <property type="match status" value="1"/>
</dbReference>
<organism evidence="2 3">
    <name type="scientific">Mycetocola reblochoni REB411</name>
    <dbReference type="NCBI Taxonomy" id="1255698"/>
    <lineage>
        <taxon>Bacteria</taxon>
        <taxon>Bacillati</taxon>
        <taxon>Actinomycetota</taxon>
        <taxon>Actinomycetes</taxon>
        <taxon>Micrococcales</taxon>
        <taxon>Microbacteriaceae</taxon>
        <taxon>Mycetocola</taxon>
    </lineage>
</organism>
<sequence length="307" mass="33458">MPHADIYSLTPLADEVPSGLPLVMAMTGFADAGTTSGQLIEFIRGDRQSRTVAAFDNDTFLDYRARRPSVLFDQDDFRDYTAPRLELALADDEMGQPFLALIGYEPDLAWEAFTDAVMDLVERFRVSGASWVQGVPMPVPHTRALGVVVTGTRGELVDRLSAWRTTMRVQATPLHRLHGAIRDTGRPVSGFAVLVPHYLAETEYPEALVTAIDGLGAAEGLILPTDTLRDAGRRFVSKVQEQIDGNDELQRLIATLEERYDSELGDATARSPLTDGAGELPSADEIAAELERFLSGRGDEQGGRGLA</sequence>
<dbReference type="AlphaFoldDB" id="A0A1R4K5Q5"/>
<evidence type="ECO:0008006" key="4">
    <source>
        <dbReference type="Google" id="ProtNLM"/>
    </source>
</evidence>
<proteinExistence type="predicted"/>
<evidence type="ECO:0000313" key="2">
    <source>
        <dbReference type="EMBL" id="SJN39791.1"/>
    </source>
</evidence>
<dbReference type="OrthoDB" id="3733464at2"/>
<dbReference type="Gene3D" id="1.10.287.100">
    <property type="match status" value="1"/>
</dbReference>
<gene>
    <name evidence="2" type="ORF">FM119_11630</name>
</gene>
<protein>
    <recommendedName>
        <fullName evidence="4">PAC2 family protein</fullName>
    </recommendedName>
</protein>
<dbReference type="SUPFAM" id="SSF159659">
    <property type="entry name" value="Cgl1923-like"/>
    <property type="match status" value="1"/>
</dbReference>
<evidence type="ECO:0000256" key="1">
    <source>
        <dbReference type="SAM" id="Coils"/>
    </source>
</evidence>
<reference evidence="3" key="1">
    <citation type="submission" date="2017-02" db="EMBL/GenBank/DDBJ databases">
        <authorList>
            <person name="Dridi B."/>
        </authorList>
    </citation>
    <scope>NUCLEOTIDE SEQUENCE [LARGE SCALE GENOMIC DNA]</scope>
    <source>
        <strain evidence="3">EB411</strain>
    </source>
</reference>
<dbReference type="InterPro" id="IPR008492">
    <property type="entry name" value="Rv2714-like"/>
</dbReference>
<keyword evidence="3" id="KW-1185">Reference proteome</keyword>
<dbReference type="RefSeq" id="WP_087138328.1">
    <property type="nucleotide sequence ID" value="NZ_FUKR01000066.1"/>
</dbReference>
<dbReference type="InterPro" id="IPR038389">
    <property type="entry name" value="PSMG2_sf"/>
</dbReference>
<dbReference type="Gene3D" id="3.40.50.10900">
    <property type="entry name" value="PAC-like subunit"/>
    <property type="match status" value="1"/>
</dbReference>
<dbReference type="EMBL" id="FUKR01000066">
    <property type="protein sequence ID" value="SJN39791.1"/>
    <property type="molecule type" value="Genomic_DNA"/>
</dbReference>